<feature type="compositionally biased region" description="Acidic residues" evidence="1">
    <location>
        <begin position="378"/>
        <end position="388"/>
    </location>
</feature>
<evidence type="ECO:0000256" key="1">
    <source>
        <dbReference type="SAM" id="MobiDB-lite"/>
    </source>
</evidence>
<comment type="caution">
    <text evidence="2">The sequence shown here is derived from an EMBL/GenBank/DDBJ whole genome shotgun (WGS) entry which is preliminary data.</text>
</comment>
<organism evidence="2 3">
    <name type="scientific">Dactylonectria estremocensis</name>
    <dbReference type="NCBI Taxonomy" id="1079267"/>
    <lineage>
        <taxon>Eukaryota</taxon>
        <taxon>Fungi</taxon>
        <taxon>Dikarya</taxon>
        <taxon>Ascomycota</taxon>
        <taxon>Pezizomycotina</taxon>
        <taxon>Sordariomycetes</taxon>
        <taxon>Hypocreomycetidae</taxon>
        <taxon>Hypocreales</taxon>
        <taxon>Nectriaceae</taxon>
        <taxon>Dactylonectria</taxon>
    </lineage>
</organism>
<dbReference type="EMBL" id="JAGMUU010000004">
    <property type="protein sequence ID" value="KAH7155871.1"/>
    <property type="molecule type" value="Genomic_DNA"/>
</dbReference>
<feature type="region of interest" description="Disordered" evidence="1">
    <location>
        <begin position="351"/>
        <end position="390"/>
    </location>
</feature>
<dbReference type="AlphaFoldDB" id="A0A9P9F8K4"/>
<feature type="compositionally biased region" description="Polar residues" evidence="1">
    <location>
        <begin position="368"/>
        <end position="377"/>
    </location>
</feature>
<dbReference type="OrthoDB" id="5100145at2759"/>
<dbReference type="Proteomes" id="UP000717696">
    <property type="component" value="Unassembled WGS sequence"/>
</dbReference>
<protein>
    <submittedName>
        <fullName evidence="2">Uncharacterized protein</fullName>
    </submittedName>
</protein>
<keyword evidence="3" id="KW-1185">Reference proteome</keyword>
<gene>
    <name evidence="2" type="ORF">B0J13DRAFT_655535</name>
</gene>
<name>A0A9P9F8K4_9HYPO</name>
<sequence length="534" mass="59927">MSNKTPNLNSYIPLRSFAAGASRANGAGVRAKDHLKKALAEVDGLLAGLTYLDTTERSTPAAENALPDDLEREIHDLEIQASPEGETQSNNGINTTETPSESRRRDWSCIRDVRDGMELLWRDFDKLATKLNTKTINELRGGYDNAQGLREAGVFAFRNTLTGPTPNNLKSIFAFTGLSYVVSCLLRDRKRLPEDSVLSGVQIWMNAIQDRDERYAFATLAKDLWPEAKNHIQFLDFCMTEKGWHGGEVLRGDQWASVGDGAVVSGPDAFLPQHTRPVNLLSPTIPSADQYQTPAIQNYNPGPVQQYPFDYTNLTPGQGLADHVMGLTDQTFETFELFQFMDVDAGSLCFPGTDKGGPSGLPPEMPSFDQTGSMSQTESDDMTDDEPMSDTSVSREALQNTPLFLALSTFLKDMYQLLYILSGMEMTARLLEKQRHIDDRIDQDYIWPLLTADGYEKDTPSERILWMARKFVRSGHLQTVEEVRAYMTIIGLLIFDVGNTALQRFLEWINTPRITQSSSPPKAIPVWRLWEEFR</sequence>
<proteinExistence type="predicted"/>
<reference evidence="2" key="1">
    <citation type="journal article" date="2021" name="Nat. Commun.">
        <title>Genetic determinants of endophytism in the Arabidopsis root mycobiome.</title>
        <authorList>
            <person name="Mesny F."/>
            <person name="Miyauchi S."/>
            <person name="Thiergart T."/>
            <person name="Pickel B."/>
            <person name="Atanasova L."/>
            <person name="Karlsson M."/>
            <person name="Huettel B."/>
            <person name="Barry K.W."/>
            <person name="Haridas S."/>
            <person name="Chen C."/>
            <person name="Bauer D."/>
            <person name="Andreopoulos W."/>
            <person name="Pangilinan J."/>
            <person name="LaButti K."/>
            <person name="Riley R."/>
            <person name="Lipzen A."/>
            <person name="Clum A."/>
            <person name="Drula E."/>
            <person name="Henrissat B."/>
            <person name="Kohler A."/>
            <person name="Grigoriev I.V."/>
            <person name="Martin F.M."/>
            <person name="Hacquard S."/>
        </authorList>
    </citation>
    <scope>NUCLEOTIDE SEQUENCE</scope>
    <source>
        <strain evidence="2">MPI-CAGE-AT-0021</strain>
    </source>
</reference>
<evidence type="ECO:0000313" key="3">
    <source>
        <dbReference type="Proteomes" id="UP000717696"/>
    </source>
</evidence>
<feature type="region of interest" description="Disordered" evidence="1">
    <location>
        <begin position="80"/>
        <end position="105"/>
    </location>
</feature>
<feature type="compositionally biased region" description="Polar residues" evidence="1">
    <location>
        <begin position="85"/>
        <end position="99"/>
    </location>
</feature>
<evidence type="ECO:0000313" key="2">
    <source>
        <dbReference type="EMBL" id="KAH7155871.1"/>
    </source>
</evidence>
<accession>A0A9P9F8K4</accession>